<evidence type="ECO:0000313" key="2">
    <source>
        <dbReference type="EMBL" id="CAB4726348.1"/>
    </source>
</evidence>
<evidence type="ECO:0000313" key="5">
    <source>
        <dbReference type="EMBL" id="CAB4918426.1"/>
    </source>
</evidence>
<dbReference type="InterPro" id="IPR026992">
    <property type="entry name" value="DIOX_N"/>
</dbReference>
<evidence type="ECO:0000313" key="4">
    <source>
        <dbReference type="EMBL" id="CAB4877930.1"/>
    </source>
</evidence>
<gene>
    <name evidence="2" type="ORF">UFOPK2658_01417</name>
    <name evidence="3" type="ORF">UFOPK3004_00996</name>
    <name evidence="4" type="ORF">UFOPK3304_01381</name>
    <name evidence="5" type="ORF">UFOPK3494_01938</name>
</gene>
<dbReference type="PANTHER" id="PTHR47990">
    <property type="entry name" value="2-OXOGLUTARATE (2OG) AND FE(II)-DEPENDENT OXYGENASE SUPERFAMILY PROTEIN-RELATED"/>
    <property type="match status" value="1"/>
</dbReference>
<evidence type="ECO:0000259" key="1">
    <source>
        <dbReference type="PROSITE" id="PS51471"/>
    </source>
</evidence>
<dbReference type="PROSITE" id="PS51471">
    <property type="entry name" value="FE2OG_OXY"/>
    <property type="match status" value="1"/>
</dbReference>
<dbReference type="SUPFAM" id="SSF51197">
    <property type="entry name" value="Clavaminate synthase-like"/>
    <property type="match status" value="1"/>
</dbReference>
<dbReference type="Pfam" id="PF14226">
    <property type="entry name" value="DIOX_N"/>
    <property type="match status" value="1"/>
</dbReference>
<dbReference type="EMBL" id="CAFBLJ010000083">
    <property type="protein sequence ID" value="CAB4877930.1"/>
    <property type="molecule type" value="Genomic_DNA"/>
</dbReference>
<name>A0A6J6RVH4_9ZZZZ</name>
<dbReference type="EMBL" id="CAFAAL010000083">
    <property type="protein sequence ID" value="CAB4807062.1"/>
    <property type="molecule type" value="Genomic_DNA"/>
</dbReference>
<dbReference type="AlphaFoldDB" id="A0A6J6RVH4"/>
<dbReference type="InterPro" id="IPR044861">
    <property type="entry name" value="IPNS-like_FE2OG_OXY"/>
</dbReference>
<proteinExistence type="predicted"/>
<protein>
    <submittedName>
        <fullName evidence="2">Unannotated protein</fullName>
    </submittedName>
</protein>
<dbReference type="InterPro" id="IPR027443">
    <property type="entry name" value="IPNS-like_sf"/>
</dbReference>
<dbReference type="Pfam" id="PF03171">
    <property type="entry name" value="2OG-FeII_Oxy"/>
    <property type="match status" value="1"/>
</dbReference>
<organism evidence="2">
    <name type="scientific">freshwater metagenome</name>
    <dbReference type="NCBI Taxonomy" id="449393"/>
    <lineage>
        <taxon>unclassified sequences</taxon>
        <taxon>metagenomes</taxon>
        <taxon>ecological metagenomes</taxon>
    </lineage>
</organism>
<dbReference type="EMBL" id="CAEZYH010000072">
    <property type="protein sequence ID" value="CAB4726348.1"/>
    <property type="molecule type" value="Genomic_DNA"/>
</dbReference>
<feature type="domain" description="Fe2OG dioxygenase" evidence="1">
    <location>
        <begin position="183"/>
        <end position="294"/>
    </location>
</feature>
<evidence type="ECO:0000313" key="3">
    <source>
        <dbReference type="EMBL" id="CAB4807062.1"/>
    </source>
</evidence>
<dbReference type="Gene3D" id="2.60.120.330">
    <property type="entry name" value="B-lactam Antibiotic, Isopenicillin N Synthase, Chain"/>
    <property type="match status" value="1"/>
</dbReference>
<dbReference type="EMBL" id="CAFBMF010000236">
    <property type="protein sequence ID" value="CAB4918426.1"/>
    <property type="molecule type" value="Genomic_DNA"/>
</dbReference>
<reference evidence="2" key="1">
    <citation type="submission" date="2020-05" db="EMBL/GenBank/DDBJ databases">
        <authorList>
            <person name="Chiriac C."/>
            <person name="Salcher M."/>
            <person name="Ghai R."/>
            <person name="Kavagutti S V."/>
        </authorList>
    </citation>
    <scope>NUCLEOTIDE SEQUENCE</scope>
</reference>
<sequence>MVNHAPIITDDGWSLLSAVTISLHHLFMTTWRVLSVPIVDISHPTATSLDALDAACRDHGFFLLSGHGLDDLINRTWQQTARFFDTDRSIKNEITRDIDNPMGYYDRELTKRKRDNKEVFDFLDPTIEQIDARNRWPRDLPGFRDTLLEAYDEFSKLADRTLALIHTALQLSEGSQKEMMGSRYGSMMRLNHYPVGDPVPESEREGLPELGPTALGYHTDPGTITLLLQDNVGGLQTESLNSGWIDVPPTDGTIVINLGDCMQAWTNDRYRAAVHRVVPMTQQRRFSIPYFQNPARDSTIKPIQELCADGARYREFSWKEFMAARAYDNFTDLGTEDTQVTDFRVNA</sequence>
<dbReference type="InterPro" id="IPR050231">
    <property type="entry name" value="Iron_ascorbate_oxido_reductase"/>
</dbReference>
<dbReference type="InterPro" id="IPR005123">
    <property type="entry name" value="Oxoglu/Fe-dep_dioxygenase_dom"/>
</dbReference>
<accession>A0A6J6RVH4</accession>
<dbReference type="PRINTS" id="PR00682">
    <property type="entry name" value="IPNSYNTHASE"/>
</dbReference>